<accession>A0A4Z2I7V4</accession>
<protein>
    <submittedName>
        <fullName evidence="1">Uncharacterized protein</fullName>
    </submittedName>
</protein>
<name>A0A4Z2I7V4_9TELE</name>
<dbReference type="EMBL" id="SRLO01000118">
    <property type="protein sequence ID" value="TNN74028.1"/>
    <property type="molecule type" value="Genomic_DNA"/>
</dbReference>
<evidence type="ECO:0000313" key="2">
    <source>
        <dbReference type="Proteomes" id="UP000314294"/>
    </source>
</evidence>
<dbReference type="AlphaFoldDB" id="A0A4Z2I7V4"/>
<comment type="caution">
    <text evidence="1">The sequence shown here is derived from an EMBL/GenBank/DDBJ whole genome shotgun (WGS) entry which is preliminary data.</text>
</comment>
<sequence length="63" mass="6818">MFVLVEEFIPSLGSCSNRNENEWKSGVAPPLPRHLRHRGAPTAFGCICSVSAHPEVTRDGGAK</sequence>
<keyword evidence="2" id="KW-1185">Reference proteome</keyword>
<reference evidence="1 2" key="1">
    <citation type="submission" date="2019-03" db="EMBL/GenBank/DDBJ databases">
        <title>First draft genome of Liparis tanakae, snailfish: a comprehensive survey of snailfish specific genes.</title>
        <authorList>
            <person name="Kim W."/>
            <person name="Song I."/>
            <person name="Jeong J.-H."/>
            <person name="Kim D."/>
            <person name="Kim S."/>
            <person name="Ryu S."/>
            <person name="Song J.Y."/>
            <person name="Lee S.K."/>
        </authorList>
    </citation>
    <scope>NUCLEOTIDE SEQUENCE [LARGE SCALE GENOMIC DNA]</scope>
    <source>
        <tissue evidence="1">Muscle</tissue>
    </source>
</reference>
<gene>
    <name evidence="1" type="ORF">EYF80_015669</name>
</gene>
<evidence type="ECO:0000313" key="1">
    <source>
        <dbReference type="EMBL" id="TNN74028.1"/>
    </source>
</evidence>
<organism evidence="1 2">
    <name type="scientific">Liparis tanakae</name>
    <name type="common">Tanaka's snailfish</name>
    <dbReference type="NCBI Taxonomy" id="230148"/>
    <lineage>
        <taxon>Eukaryota</taxon>
        <taxon>Metazoa</taxon>
        <taxon>Chordata</taxon>
        <taxon>Craniata</taxon>
        <taxon>Vertebrata</taxon>
        <taxon>Euteleostomi</taxon>
        <taxon>Actinopterygii</taxon>
        <taxon>Neopterygii</taxon>
        <taxon>Teleostei</taxon>
        <taxon>Neoteleostei</taxon>
        <taxon>Acanthomorphata</taxon>
        <taxon>Eupercaria</taxon>
        <taxon>Perciformes</taxon>
        <taxon>Cottioidei</taxon>
        <taxon>Cottales</taxon>
        <taxon>Liparidae</taxon>
        <taxon>Liparis</taxon>
    </lineage>
</organism>
<proteinExistence type="predicted"/>
<dbReference type="Proteomes" id="UP000314294">
    <property type="component" value="Unassembled WGS sequence"/>
</dbReference>